<dbReference type="Proteomes" id="UP000828941">
    <property type="component" value="Chromosome 3"/>
</dbReference>
<name>A0ACB9PS51_BAUVA</name>
<evidence type="ECO:0000313" key="2">
    <source>
        <dbReference type="Proteomes" id="UP000828941"/>
    </source>
</evidence>
<proteinExistence type="predicted"/>
<sequence length="98" mass="10853">MLTKLIKNKWFEKNPHFHKQAKQGQNQFLQNKSQVLASLAGMATQGDFITQLEEILQQLKLKSFSSAVSSNVSSNSGSNPTAENDDEDCLGIENISIL</sequence>
<comment type="caution">
    <text evidence="1">The sequence shown here is derived from an EMBL/GenBank/DDBJ whole genome shotgun (WGS) entry which is preliminary data.</text>
</comment>
<keyword evidence="2" id="KW-1185">Reference proteome</keyword>
<accession>A0ACB9PS51</accession>
<reference evidence="1 2" key="1">
    <citation type="journal article" date="2022" name="DNA Res.">
        <title>Chromosomal-level genome assembly of the orchid tree Bauhinia variegata (Leguminosae; Cercidoideae) supports the allotetraploid origin hypothesis of Bauhinia.</title>
        <authorList>
            <person name="Zhong Y."/>
            <person name="Chen Y."/>
            <person name="Zheng D."/>
            <person name="Pang J."/>
            <person name="Liu Y."/>
            <person name="Luo S."/>
            <person name="Meng S."/>
            <person name="Qian L."/>
            <person name="Wei D."/>
            <person name="Dai S."/>
            <person name="Zhou R."/>
        </authorList>
    </citation>
    <scope>NUCLEOTIDE SEQUENCE [LARGE SCALE GENOMIC DNA]</scope>
    <source>
        <strain evidence="1">BV-YZ2020</strain>
    </source>
</reference>
<gene>
    <name evidence="1" type="ORF">L6164_005713</name>
</gene>
<evidence type="ECO:0000313" key="1">
    <source>
        <dbReference type="EMBL" id="KAI4351338.1"/>
    </source>
</evidence>
<organism evidence="1 2">
    <name type="scientific">Bauhinia variegata</name>
    <name type="common">Purple orchid tree</name>
    <name type="synonym">Phanera variegata</name>
    <dbReference type="NCBI Taxonomy" id="167791"/>
    <lineage>
        <taxon>Eukaryota</taxon>
        <taxon>Viridiplantae</taxon>
        <taxon>Streptophyta</taxon>
        <taxon>Embryophyta</taxon>
        <taxon>Tracheophyta</taxon>
        <taxon>Spermatophyta</taxon>
        <taxon>Magnoliopsida</taxon>
        <taxon>eudicotyledons</taxon>
        <taxon>Gunneridae</taxon>
        <taxon>Pentapetalae</taxon>
        <taxon>rosids</taxon>
        <taxon>fabids</taxon>
        <taxon>Fabales</taxon>
        <taxon>Fabaceae</taxon>
        <taxon>Cercidoideae</taxon>
        <taxon>Cercideae</taxon>
        <taxon>Bauhiniinae</taxon>
        <taxon>Bauhinia</taxon>
    </lineage>
</organism>
<dbReference type="EMBL" id="CM039428">
    <property type="protein sequence ID" value="KAI4351338.1"/>
    <property type="molecule type" value="Genomic_DNA"/>
</dbReference>
<protein>
    <submittedName>
        <fullName evidence="1">Uncharacterized protein</fullName>
    </submittedName>
</protein>